<dbReference type="InterPro" id="IPR042099">
    <property type="entry name" value="ANL_N_sf"/>
</dbReference>
<dbReference type="Pfam" id="PF00501">
    <property type="entry name" value="AMP-binding"/>
    <property type="match status" value="1"/>
</dbReference>
<evidence type="ECO:0008006" key="5">
    <source>
        <dbReference type="Google" id="ProtNLM"/>
    </source>
</evidence>
<accession>A0A2K9EZG3</accession>
<evidence type="ECO:0000313" key="4">
    <source>
        <dbReference type="Proteomes" id="UP000233742"/>
    </source>
</evidence>
<proteinExistence type="predicted"/>
<dbReference type="Proteomes" id="UP000233742">
    <property type="component" value="Chromosome"/>
</dbReference>
<evidence type="ECO:0000259" key="2">
    <source>
        <dbReference type="Pfam" id="PF13193"/>
    </source>
</evidence>
<name>A0A2K9EZG3_9RHOB</name>
<feature type="domain" description="AMP-binding enzyme C-terminal" evidence="2">
    <location>
        <begin position="390"/>
        <end position="462"/>
    </location>
</feature>
<protein>
    <recommendedName>
        <fullName evidence="5">Acyl-CoA synthetase (AMP-forming)/AMP-acid ligase II</fullName>
    </recommendedName>
</protein>
<dbReference type="EMBL" id="CP025408">
    <property type="protein sequence ID" value="AUH32281.1"/>
    <property type="molecule type" value="Genomic_DNA"/>
</dbReference>
<organism evidence="3 4">
    <name type="scientific">Paracoccus tegillarcae</name>
    <dbReference type="NCBI Taxonomy" id="1529068"/>
    <lineage>
        <taxon>Bacteria</taxon>
        <taxon>Pseudomonadati</taxon>
        <taxon>Pseudomonadota</taxon>
        <taxon>Alphaproteobacteria</taxon>
        <taxon>Rhodobacterales</taxon>
        <taxon>Paracoccaceae</taxon>
        <taxon>Paracoccus</taxon>
    </lineage>
</organism>
<dbReference type="InterPro" id="IPR045851">
    <property type="entry name" value="AMP-bd_C_sf"/>
</dbReference>
<dbReference type="SUPFAM" id="SSF56801">
    <property type="entry name" value="Acetyl-CoA synthetase-like"/>
    <property type="match status" value="1"/>
</dbReference>
<reference evidence="3 4" key="1">
    <citation type="submission" date="2017-12" db="EMBL/GenBank/DDBJ databases">
        <authorList>
            <person name="Hurst M.R.H."/>
        </authorList>
    </citation>
    <scope>NUCLEOTIDE SEQUENCE [LARGE SCALE GENOMIC DNA]</scope>
    <source>
        <strain evidence="3 4">BM15</strain>
    </source>
</reference>
<dbReference type="OrthoDB" id="9803968at2"/>
<feature type="domain" description="AMP-dependent synthetase/ligase" evidence="1">
    <location>
        <begin position="9"/>
        <end position="334"/>
    </location>
</feature>
<dbReference type="AlphaFoldDB" id="A0A2K9EZG3"/>
<dbReference type="PROSITE" id="PS00455">
    <property type="entry name" value="AMP_BINDING"/>
    <property type="match status" value="1"/>
</dbReference>
<dbReference type="Pfam" id="PF13193">
    <property type="entry name" value="AMP-binding_C"/>
    <property type="match status" value="1"/>
</dbReference>
<dbReference type="InterPro" id="IPR025110">
    <property type="entry name" value="AMP-bd_C"/>
</dbReference>
<keyword evidence="4" id="KW-1185">Reference proteome</keyword>
<sequence length="480" mass="50571">MTHPLLRFAELASQDPDALAVIQGDHALGRADLIGRAGALAQGLSLASGARVLVQLPNSPDMMALVLAIWAQGGLPMFLSAKSPATHLDAIIARHAPAHVIDIAALEALPAGQASLDLPVLPGDADASVVFTSGSTGMPKGVVQKAATLTSGADRVARVMGYGPSERILVPVPFAHDYGWGQMLSCFIGGHTLILPSRDSLVDISRTISRDVPTVLAGVPSLFAGLLHGISDFENSQTDSLRIVSSTGSPFAPALYAALRTRLPDVRILRNFGLTETYRSCCLPPEMAQGEADSAGRPIEGVTIAIAGPDGRPLPADQEGEVVHLGAGVFDRYLDDPDATARSRRTCGDLGIGVFTGDIGRLDQDGFLHLAGRRDRLVKSMDIRLNLSDVEAALTALAMVTETAVIARPNPMSGVELVAFCTARPDITAPDIRRAANRALPAHMRPREITVLDALPRTPVGKTDYPALANWSASTQKETL</sequence>
<dbReference type="PANTHER" id="PTHR43767:SF1">
    <property type="entry name" value="NONRIBOSOMAL PEPTIDE SYNTHASE PES1 (EUROFUNG)-RELATED"/>
    <property type="match status" value="1"/>
</dbReference>
<dbReference type="GO" id="GO:0016878">
    <property type="term" value="F:acid-thiol ligase activity"/>
    <property type="evidence" value="ECO:0007669"/>
    <property type="project" value="UniProtKB-ARBA"/>
</dbReference>
<dbReference type="RefSeq" id="WP_101458959.1">
    <property type="nucleotide sequence ID" value="NZ_CP025408.1"/>
</dbReference>
<dbReference type="KEGG" id="paro:CUV01_01705"/>
<gene>
    <name evidence="3" type="ORF">CUV01_01705</name>
</gene>
<dbReference type="InterPro" id="IPR020845">
    <property type="entry name" value="AMP-binding_CS"/>
</dbReference>
<dbReference type="Gene3D" id="3.30.300.30">
    <property type="match status" value="1"/>
</dbReference>
<dbReference type="PANTHER" id="PTHR43767">
    <property type="entry name" value="LONG-CHAIN-FATTY-ACID--COA LIGASE"/>
    <property type="match status" value="1"/>
</dbReference>
<dbReference type="InterPro" id="IPR000873">
    <property type="entry name" value="AMP-dep_synth/lig_dom"/>
</dbReference>
<dbReference type="Gene3D" id="3.40.50.12780">
    <property type="entry name" value="N-terminal domain of ligase-like"/>
    <property type="match status" value="1"/>
</dbReference>
<evidence type="ECO:0000259" key="1">
    <source>
        <dbReference type="Pfam" id="PF00501"/>
    </source>
</evidence>
<evidence type="ECO:0000313" key="3">
    <source>
        <dbReference type="EMBL" id="AUH32281.1"/>
    </source>
</evidence>
<dbReference type="InterPro" id="IPR050237">
    <property type="entry name" value="ATP-dep_AMP-bd_enzyme"/>
</dbReference>